<keyword evidence="1" id="KW-0812">Transmembrane</keyword>
<evidence type="ECO:0000313" key="2">
    <source>
        <dbReference type="EMBL" id="AVM47928.1"/>
    </source>
</evidence>
<sequence length="138" mass="15838">MKEGAIALGKVRGYCYLIFLFDILILFHSEIAGFFGTTDKKILYGFTAIILFQAVLSVLYVVKYVTTVGQKYKKRKEIIMYAARLRYCFMAMLVFLAGIICNYAVADNIYVEKALIMMLVMMLLLALKNLTILQRGRY</sequence>
<dbReference type="AlphaFoldDB" id="A0A2S0L3T9"/>
<feature type="transmembrane region" description="Helical" evidence="1">
    <location>
        <begin position="14"/>
        <end position="36"/>
    </location>
</feature>
<keyword evidence="1" id="KW-0472">Membrane</keyword>
<dbReference type="EMBL" id="CP027228">
    <property type="protein sequence ID" value="AVM47928.1"/>
    <property type="molecule type" value="Genomic_DNA"/>
</dbReference>
<organism evidence="2 3">
    <name type="scientific">Mogibacterium diversum</name>
    <dbReference type="NCBI Taxonomy" id="114527"/>
    <lineage>
        <taxon>Bacteria</taxon>
        <taxon>Bacillati</taxon>
        <taxon>Bacillota</taxon>
        <taxon>Clostridia</taxon>
        <taxon>Peptostreptococcales</taxon>
        <taxon>Anaerovoracaceae</taxon>
        <taxon>Mogibacterium</taxon>
    </lineage>
</organism>
<feature type="transmembrane region" description="Helical" evidence="1">
    <location>
        <begin position="111"/>
        <end position="130"/>
    </location>
</feature>
<keyword evidence="3" id="KW-1185">Reference proteome</keyword>
<dbReference type="Proteomes" id="UP000237883">
    <property type="component" value="Chromosome"/>
</dbReference>
<dbReference type="KEGG" id="mdv:C5Q96_03370"/>
<feature type="transmembrane region" description="Helical" evidence="1">
    <location>
        <begin position="87"/>
        <end position="105"/>
    </location>
</feature>
<dbReference type="GeneID" id="78391297"/>
<protein>
    <submittedName>
        <fullName evidence="2">Uncharacterized protein</fullName>
    </submittedName>
</protein>
<gene>
    <name evidence="2" type="ORF">C5Q96_03370</name>
</gene>
<dbReference type="RefSeq" id="WP_106057007.1">
    <property type="nucleotide sequence ID" value="NZ_CAUUYG010000003.1"/>
</dbReference>
<keyword evidence="1" id="KW-1133">Transmembrane helix</keyword>
<evidence type="ECO:0000313" key="3">
    <source>
        <dbReference type="Proteomes" id="UP000237883"/>
    </source>
</evidence>
<reference evidence="3" key="1">
    <citation type="submission" date="2018-02" db="EMBL/GenBank/DDBJ databases">
        <authorList>
            <person name="Holder M.E."/>
            <person name="Ajami N.J."/>
            <person name="Petrosino J.F."/>
        </authorList>
    </citation>
    <scope>NUCLEOTIDE SEQUENCE [LARGE SCALE GENOMIC DNA]</scope>
    <source>
        <strain evidence="3">CCUG 47132</strain>
    </source>
</reference>
<feature type="transmembrane region" description="Helical" evidence="1">
    <location>
        <begin position="42"/>
        <end position="66"/>
    </location>
</feature>
<name>A0A2S0L3T9_9FIRM</name>
<dbReference type="OrthoDB" id="2083288at2"/>
<evidence type="ECO:0000256" key="1">
    <source>
        <dbReference type="SAM" id="Phobius"/>
    </source>
</evidence>
<accession>A0A2S0L3T9</accession>
<proteinExistence type="predicted"/>